<keyword evidence="5" id="KW-1185">Reference proteome</keyword>
<keyword evidence="4" id="KW-0812">Transmembrane</keyword>
<evidence type="ECO:0000256" key="1">
    <source>
        <dbReference type="ARBA" id="ARBA00004370"/>
    </source>
</evidence>
<evidence type="ECO:0000256" key="4">
    <source>
        <dbReference type="SAM" id="Phobius"/>
    </source>
</evidence>
<dbReference type="InParanoid" id="A0A6P6GA29"/>
<evidence type="ECO:0000256" key="3">
    <source>
        <dbReference type="SAM" id="MobiDB-lite"/>
    </source>
</evidence>
<dbReference type="Proteomes" id="UP001652623">
    <property type="component" value="Chromosome 5"/>
</dbReference>
<sequence>MAERVLPPSGDDDDNNNNNNNNNNINSGQIQPLSQQSQQQQQTTLCSGTYVVQVPKDQVYRVPTPQQAEIADRHRNNAQRSKNKTCCSCCCCFSVLVVVLVVLGIASIVFSVFLKHKDPVFYVESLTAVNGSRSDTKNLRQDYRMRLKVVNSNKKIDILYKEGGEASLCFRKQEIALGKYPTFFQHHKNTTTFDLVLHGSDVVLPKEMEKSMKNGSQKVHVFLSLNMKIPVRMKLWKLKTGSKKFGVACDVMVDTLAKGTRILSQECNTKRL</sequence>
<dbReference type="GeneID" id="107420857"/>
<protein>
    <submittedName>
        <fullName evidence="6">NDR1/HIN1-like protein 13</fullName>
    </submittedName>
</protein>
<dbReference type="GO" id="GO:0005886">
    <property type="term" value="C:plasma membrane"/>
    <property type="evidence" value="ECO:0007669"/>
    <property type="project" value="TreeGrafter"/>
</dbReference>
<dbReference type="GO" id="GO:0098542">
    <property type="term" value="P:defense response to other organism"/>
    <property type="evidence" value="ECO:0007669"/>
    <property type="project" value="InterPro"/>
</dbReference>
<dbReference type="PANTHER" id="PTHR31234:SF68">
    <property type="entry name" value="EXPRESSED PROTEIN"/>
    <property type="match status" value="1"/>
</dbReference>
<gene>
    <name evidence="6" type="primary">LOC107420857</name>
</gene>
<feature type="region of interest" description="Disordered" evidence="3">
    <location>
        <begin position="1"/>
        <end position="34"/>
    </location>
</feature>
<dbReference type="RefSeq" id="XP_024930992.3">
    <property type="nucleotide sequence ID" value="XM_025075224.3"/>
</dbReference>
<dbReference type="PANTHER" id="PTHR31234">
    <property type="entry name" value="LATE EMBRYOGENESIS ABUNDANT (LEA) HYDROXYPROLINE-RICH GLYCOPROTEIN FAMILY"/>
    <property type="match status" value="1"/>
</dbReference>
<dbReference type="AlphaFoldDB" id="A0A6P6GA29"/>
<accession>A0A6P6GA29</accession>
<reference evidence="6" key="1">
    <citation type="submission" date="2025-08" db="UniProtKB">
        <authorList>
            <consortium name="RefSeq"/>
        </authorList>
    </citation>
    <scope>IDENTIFICATION</scope>
    <source>
        <tissue evidence="6">Seedling</tissue>
    </source>
</reference>
<dbReference type="KEGG" id="zju:107420857"/>
<keyword evidence="4" id="KW-1133">Transmembrane helix</keyword>
<feature type="compositionally biased region" description="Low complexity" evidence="3">
    <location>
        <begin position="16"/>
        <end position="34"/>
    </location>
</feature>
<comment type="subcellular location">
    <subcellularLocation>
        <location evidence="1">Membrane</location>
    </subcellularLocation>
</comment>
<evidence type="ECO:0000313" key="6">
    <source>
        <dbReference type="RefSeq" id="XP_024930992.3"/>
    </source>
</evidence>
<organism evidence="5 6">
    <name type="scientific">Ziziphus jujuba</name>
    <name type="common">Chinese jujube</name>
    <name type="synonym">Ziziphus sativa</name>
    <dbReference type="NCBI Taxonomy" id="326968"/>
    <lineage>
        <taxon>Eukaryota</taxon>
        <taxon>Viridiplantae</taxon>
        <taxon>Streptophyta</taxon>
        <taxon>Embryophyta</taxon>
        <taxon>Tracheophyta</taxon>
        <taxon>Spermatophyta</taxon>
        <taxon>Magnoliopsida</taxon>
        <taxon>eudicotyledons</taxon>
        <taxon>Gunneridae</taxon>
        <taxon>Pentapetalae</taxon>
        <taxon>rosids</taxon>
        <taxon>fabids</taxon>
        <taxon>Rosales</taxon>
        <taxon>Rhamnaceae</taxon>
        <taxon>Paliureae</taxon>
        <taxon>Ziziphus</taxon>
    </lineage>
</organism>
<proteinExistence type="predicted"/>
<keyword evidence="2 4" id="KW-0472">Membrane</keyword>
<evidence type="ECO:0000256" key="2">
    <source>
        <dbReference type="ARBA" id="ARBA00023136"/>
    </source>
</evidence>
<feature type="transmembrane region" description="Helical" evidence="4">
    <location>
        <begin position="93"/>
        <end position="114"/>
    </location>
</feature>
<evidence type="ECO:0000313" key="5">
    <source>
        <dbReference type="Proteomes" id="UP001652623"/>
    </source>
</evidence>
<name>A0A6P6GA29_ZIZJJ</name>
<dbReference type="InterPro" id="IPR044839">
    <property type="entry name" value="NDR1-like"/>
</dbReference>